<protein>
    <recommendedName>
        <fullName evidence="3">ER membrane protein complex subunit 6</fullName>
    </recommendedName>
    <alternativeName>
        <fullName evidence="8">Transmembrane protein 93</fullName>
    </alternativeName>
</protein>
<dbReference type="PANTHER" id="PTHR20994">
    <property type="entry name" value="ER MEMBRANE PROTEIN COMPLEX SUBUNIT 6"/>
    <property type="match status" value="1"/>
</dbReference>
<dbReference type="OrthoDB" id="16510at2759"/>
<reference evidence="10 11" key="1">
    <citation type="submission" date="2017-03" db="EMBL/GenBank/DDBJ databases">
        <title>Genome of the blue death feigning beetle - Asbolus verrucosus.</title>
        <authorList>
            <person name="Rider S.D."/>
        </authorList>
    </citation>
    <scope>NUCLEOTIDE SEQUENCE [LARGE SCALE GENOMIC DNA]</scope>
    <source>
        <strain evidence="10">Butters</strain>
        <tissue evidence="10">Head and leg muscle</tissue>
    </source>
</reference>
<evidence type="ECO:0000256" key="5">
    <source>
        <dbReference type="ARBA" id="ARBA00022824"/>
    </source>
</evidence>
<comment type="caution">
    <text evidence="10">The sequence shown here is derived from an EMBL/GenBank/DDBJ whole genome shotgun (WGS) entry which is preliminary data.</text>
</comment>
<sequence length="115" mass="12663">MSSKMKNGNNNAANVMAYNDSAIRNNLSVVEYCRTSMAALSGCTAGVLGLTGLYGAAFYIFAVTSLWIMILCKAGPSSFNKYFISRQALLTNGFFGQLFTYILCWTFIYGMVHVY</sequence>
<evidence type="ECO:0000313" key="10">
    <source>
        <dbReference type="EMBL" id="RZC32928.1"/>
    </source>
</evidence>
<dbReference type="GO" id="GO:0000045">
    <property type="term" value="P:autophagosome assembly"/>
    <property type="evidence" value="ECO:0007669"/>
    <property type="project" value="TreeGrafter"/>
</dbReference>
<keyword evidence="5" id="KW-0256">Endoplasmic reticulum</keyword>
<proteinExistence type="inferred from homology"/>
<dbReference type="PANTHER" id="PTHR20994:SF0">
    <property type="entry name" value="ER MEMBRANE PROTEIN COMPLEX SUBUNIT 6"/>
    <property type="match status" value="1"/>
</dbReference>
<gene>
    <name evidence="10" type="ORF">BDFB_002753</name>
</gene>
<evidence type="ECO:0000256" key="4">
    <source>
        <dbReference type="ARBA" id="ARBA00022692"/>
    </source>
</evidence>
<dbReference type="InterPro" id="IPR008504">
    <property type="entry name" value="Emc6"/>
</dbReference>
<comment type="subcellular location">
    <subcellularLocation>
        <location evidence="1">Endoplasmic reticulum membrane</location>
        <topology evidence="1">Multi-pass membrane protein</topology>
    </subcellularLocation>
</comment>
<evidence type="ECO:0000313" key="11">
    <source>
        <dbReference type="Proteomes" id="UP000292052"/>
    </source>
</evidence>
<dbReference type="Pfam" id="PF07019">
    <property type="entry name" value="EMC6"/>
    <property type="match status" value="1"/>
</dbReference>
<keyword evidence="6 9" id="KW-1133">Transmembrane helix</keyword>
<comment type="similarity">
    <text evidence="2">Belongs to the EMC6 family.</text>
</comment>
<dbReference type="EMBL" id="QDEB01093327">
    <property type="protein sequence ID" value="RZC32928.1"/>
    <property type="molecule type" value="Genomic_DNA"/>
</dbReference>
<evidence type="ECO:0000256" key="9">
    <source>
        <dbReference type="SAM" id="Phobius"/>
    </source>
</evidence>
<dbReference type="STRING" id="1661398.A0A482VKN3"/>
<evidence type="ECO:0000256" key="1">
    <source>
        <dbReference type="ARBA" id="ARBA00004477"/>
    </source>
</evidence>
<evidence type="ECO:0000256" key="8">
    <source>
        <dbReference type="ARBA" id="ARBA00031072"/>
    </source>
</evidence>
<name>A0A482VKN3_ASBVE</name>
<keyword evidence="7 9" id="KW-0472">Membrane</keyword>
<dbReference type="InterPro" id="IPR029008">
    <property type="entry name" value="EMC6-like"/>
</dbReference>
<organism evidence="10 11">
    <name type="scientific">Asbolus verrucosus</name>
    <name type="common">Desert ironclad beetle</name>
    <dbReference type="NCBI Taxonomy" id="1661398"/>
    <lineage>
        <taxon>Eukaryota</taxon>
        <taxon>Metazoa</taxon>
        <taxon>Ecdysozoa</taxon>
        <taxon>Arthropoda</taxon>
        <taxon>Hexapoda</taxon>
        <taxon>Insecta</taxon>
        <taxon>Pterygota</taxon>
        <taxon>Neoptera</taxon>
        <taxon>Endopterygota</taxon>
        <taxon>Coleoptera</taxon>
        <taxon>Polyphaga</taxon>
        <taxon>Cucujiformia</taxon>
        <taxon>Tenebrionidae</taxon>
        <taxon>Pimeliinae</taxon>
        <taxon>Asbolus</taxon>
    </lineage>
</organism>
<dbReference type="Proteomes" id="UP000292052">
    <property type="component" value="Unassembled WGS sequence"/>
</dbReference>
<dbReference type="AlphaFoldDB" id="A0A482VKN3"/>
<evidence type="ECO:0000256" key="6">
    <source>
        <dbReference type="ARBA" id="ARBA00022989"/>
    </source>
</evidence>
<feature type="transmembrane region" description="Helical" evidence="9">
    <location>
        <begin position="56"/>
        <end position="76"/>
    </location>
</feature>
<evidence type="ECO:0000256" key="7">
    <source>
        <dbReference type="ARBA" id="ARBA00023136"/>
    </source>
</evidence>
<keyword evidence="11" id="KW-1185">Reference proteome</keyword>
<dbReference type="GO" id="GO:0034975">
    <property type="term" value="P:protein folding in endoplasmic reticulum"/>
    <property type="evidence" value="ECO:0007669"/>
    <property type="project" value="TreeGrafter"/>
</dbReference>
<feature type="transmembrane region" description="Helical" evidence="9">
    <location>
        <begin position="88"/>
        <end position="112"/>
    </location>
</feature>
<dbReference type="GO" id="GO:0072546">
    <property type="term" value="C:EMC complex"/>
    <property type="evidence" value="ECO:0007669"/>
    <property type="project" value="InterPro"/>
</dbReference>
<accession>A0A482VKN3</accession>
<keyword evidence="4 9" id="KW-0812">Transmembrane</keyword>
<evidence type="ECO:0000256" key="3">
    <source>
        <dbReference type="ARBA" id="ARBA00020827"/>
    </source>
</evidence>
<evidence type="ECO:0000256" key="2">
    <source>
        <dbReference type="ARBA" id="ARBA00009436"/>
    </source>
</evidence>